<protein>
    <recommendedName>
        <fullName evidence="4">DoxX family protein</fullName>
    </recommendedName>
</protein>
<feature type="transmembrane region" description="Helical" evidence="1">
    <location>
        <begin position="141"/>
        <end position="160"/>
    </location>
</feature>
<keyword evidence="1" id="KW-0472">Membrane</keyword>
<feature type="transmembrane region" description="Helical" evidence="1">
    <location>
        <begin position="101"/>
        <end position="120"/>
    </location>
</feature>
<evidence type="ECO:0000256" key="1">
    <source>
        <dbReference type="SAM" id="Phobius"/>
    </source>
</evidence>
<keyword evidence="3" id="KW-1185">Reference proteome</keyword>
<accession>A0ABT8F2C1</accession>
<reference evidence="2" key="1">
    <citation type="submission" date="2023-06" db="EMBL/GenBank/DDBJ databases">
        <title>Cytophagales bacterium Strain LB-30, isolated from soil.</title>
        <authorList>
            <person name="Liu B."/>
        </authorList>
    </citation>
    <scope>NUCLEOTIDE SEQUENCE</scope>
    <source>
        <strain evidence="2">LB-30</strain>
    </source>
</reference>
<evidence type="ECO:0000313" key="2">
    <source>
        <dbReference type="EMBL" id="MDN4164567.1"/>
    </source>
</evidence>
<dbReference type="EMBL" id="JAUHJS010000002">
    <property type="protein sequence ID" value="MDN4164567.1"/>
    <property type="molecule type" value="Genomic_DNA"/>
</dbReference>
<keyword evidence="1" id="KW-1133">Transmembrane helix</keyword>
<dbReference type="Proteomes" id="UP001168552">
    <property type="component" value="Unassembled WGS sequence"/>
</dbReference>
<feature type="transmembrane region" description="Helical" evidence="1">
    <location>
        <begin position="53"/>
        <end position="70"/>
    </location>
</feature>
<keyword evidence="1" id="KW-0812">Transmembrane</keyword>
<name>A0ABT8F2C1_9BACT</name>
<comment type="caution">
    <text evidence="2">The sequence shown here is derived from an EMBL/GenBank/DDBJ whole genome shotgun (WGS) entry which is preliminary data.</text>
</comment>
<feature type="transmembrane region" description="Helical" evidence="1">
    <location>
        <begin position="77"/>
        <end position="95"/>
    </location>
</feature>
<evidence type="ECO:0008006" key="4">
    <source>
        <dbReference type="Google" id="ProtNLM"/>
    </source>
</evidence>
<evidence type="ECO:0000313" key="3">
    <source>
        <dbReference type="Proteomes" id="UP001168552"/>
    </source>
</evidence>
<dbReference type="RefSeq" id="WP_320003095.1">
    <property type="nucleotide sequence ID" value="NZ_JAUHJS010000002.1"/>
</dbReference>
<organism evidence="2 3">
    <name type="scientific">Shiella aurantiaca</name>
    <dbReference type="NCBI Taxonomy" id="3058365"/>
    <lineage>
        <taxon>Bacteria</taxon>
        <taxon>Pseudomonadati</taxon>
        <taxon>Bacteroidota</taxon>
        <taxon>Cytophagia</taxon>
        <taxon>Cytophagales</taxon>
        <taxon>Shiellaceae</taxon>
        <taxon>Shiella</taxon>
    </lineage>
</organism>
<sequence>MKVLRWGQSATAIFLGFTFFGAGMAKLYAEHQFIGWIGPVWLIEQLEQYKLGLYAHFIALSQVVIGFTLLTPRFRSLGAVMLVPMLLNILLITISQQWTGTPYLVSILLGMNGFLLFMDAPKLLPLVQPDRIYIPSRLQKYTWAGHFIWLSGLLVVLGAIPLSFRFLHLSYGLVAGGLLLSFLSHKADPSFSMETKKAV</sequence>
<gene>
    <name evidence="2" type="ORF">QWY31_03585</name>
</gene>
<proteinExistence type="predicted"/>